<dbReference type="AlphaFoldDB" id="A0A4Y3NEU6"/>
<dbReference type="EMBL" id="BJMD01000022">
    <property type="protein sequence ID" value="GEB20534.1"/>
    <property type="molecule type" value="Genomic_DNA"/>
</dbReference>
<dbReference type="SUPFAM" id="SSF47226">
    <property type="entry name" value="Histidine-containing phosphotransfer domain, HPT domain"/>
    <property type="match status" value="1"/>
</dbReference>
<evidence type="ECO:0000313" key="3">
    <source>
        <dbReference type="EMBL" id="GEB20534.1"/>
    </source>
</evidence>
<proteinExistence type="predicted"/>
<evidence type="ECO:0000256" key="1">
    <source>
        <dbReference type="PROSITE-ProRule" id="PRU00110"/>
    </source>
</evidence>
<reference evidence="3 4" key="1">
    <citation type="submission" date="2019-06" db="EMBL/GenBank/DDBJ databases">
        <title>Whole genome shotgun sequence of Paenarthrobacter aurescens NBRC 12136.</title>
        <authorList>
            <person name="Hosoyama A."/>
            <person name="Uohara A."/>
            <person name="Ohji S."/>
            <person name="Ichikawa N."/>
        </authorList>
    </citation>
    <scope>NUCLEOTIDE SEQUENCE [LARGE SCALE GENOMIC DNA]</scope>
    <source>
        <strain evidence="3 4">NBRC 12136</strain>
    </source>
</reference>
<protein>
    <recommendedName>
        <fullName evidence="2">HPt domain-containing protein</fullName>
    </recommendedName>
</protein>
<feature type="domain" description="HPt" evidence="2">
    <location>
        <begin position="27"/>
        <end position="126"/>
    </location>
</feature>
<dbReference type="RefSeq" id="WP_141285374.1">
    <property type="nucleotide sequence ID" value="NZ_BAAAWK010000001.1"/>
</dbReference>
<comment type="caution">
    <text evidence="3">The sequence shown here is derived from an EMBL/GenBank/DDBJ whole genome shotgun (WGS) entry which is preliminary data.</text>
</comment>
<name>A0A4Y3NEU6_PAEAU</name>
<evidence type="ECO:0000313" key="4">
    <source>
        <dbReference type="Proteomes" id="UP000317715"/>
    </source>
</evidence>
<accession>A0A4Y3NEU6</accession>
<dbReference type="Proteomes" id="UP000317715">
    <property type="component" value="Unassembled WGS sequence"/>
</dbReference>
<dbReference type="Gene3D" id="1.20.120.160">
    <property type="entry name" value="HPT domain"/>
    <property type="match status" value="1"/>
</dbReference>
<comment type="caution">
    <text evidence="1">Lacks conserved residue(s) required for the propagation of feature annotation.</text>
</comment>
<sequence>MSEYDECTDALVDRTVLTGLQAELGGDHVIIATFVRNYVELLPWRVHRLHRALEKLDIEDAMDAVLSLKTSSHMVGAKCMNRLATELEISIRLLPNGDHLHELAAQVQEIDHFMSGTIQELETSVQ</sequence>
<evidence type="ECO:0000259" key="2">
    <source>
        <dbReference type="PROSITE" id="PS50894"/>
    </source>
</evidence>
<dbReference type="PROSITE" id="PS50894">
    <property type="entry name" value="HPT"/>
    <property type="match status" value="1"/>
</dbReference>
<organism evidence="3 4">
    <name type="scientific">Paenarthrobacter aurescens</name>
    <name type="common">Arthrobacter aurescens</name>
    <dbReference type="NCBI Taxonomy" id="43663"/>
    <lineage>
        <taxon>Bacteria</taxon>
        <taxon>Bacillati</taxon>
        <taxon>Actinomycetota</taxon>
        <taxon>Actinomycetes</taxon>
        <taxon>Micrococcales</taxon>
        <taxon>Micrococcaceae</taxon>
        <taxon>Paenarthrobacter</taxon>
    </lineage>
</organism>
<dbReference type="InterPro" id="IPR008207">
    <property type="entry name" value="Sig_transdc_His_kin_Hpt_dom"/>
</dbReference>
<dbReference type="InterPro" id="IPR036641">
    <property type="entry name" value="HPT_dom_sf"/>
</dbReference>
<dbReference type="GO" id="GO:0000160">
    <property type="term" value="P:phosphorelay signal transduction system"/>
    <property type="evidence" value="ECO:0007669"/>
    <property type="project" value="InterPro"/>
</dbReference>
<dbReference type="OrthoDB" id="4965347at2"/>
<gene>
    <name evidence="3" type="ORF">AAU01_32890</name>
</gene>
<keyword evidence="4" id="KW-1185">Reference proteome</keyword>
<dbReference type="GeneID" id="97300056"/>